<gene>
    <name evidence="2" type="ORF">Phou_031630</name>
</gene>
<keyword evidence="1" id="KW-0812">Transmembrane</keyword>
<dbReference type="Proteomes" id="UP000482800">
    <property type="component" value="Unassembled WGS sequence"/>
</dbReference>
<evidence type="ECO:0000256" key="1">
    <source>
        <dbReference type="SAM" id="Phobius"/>
    </source>
</evidence>
<dbReference type="EMBL" id="BLPF01000001">
    <property type="protein sequence ID" value="GFJ78983.1"/>
    <property type="molecule type" value="Genomic_DNA"/>
</dbReference>
<keyword evidence="1" id="KW-0472">Membrane</keyword>
<sequence length="269" mass="28594">MSGMVHGRWFGFDGRHAHTGPRHARPSSISELLARPQKRTWQAFTTGLGIFTMLAVCGLSSFFIVADERQGRDAQASGAAPPVTVLRDISSREADPAPLTAAEVFAVGEVVVDPARPAYRVLKTQADRNCAAAASGEIGTLLTDLGCDQVVRGTLRAPSGGYLVTAGIFNLDDVAGATWAREQIKSMVDGERGRFQGMPAGKGTEAIALSSAHVGWHARGHYLLYCVTARADGRPIPPADAEAARILTDMLDLYLNGTVVERRAVVSTP</sequence>
<evidence type="ECO:0000313" key="2">
    <source>
        <dbReference type="EMBL" id="GFJ78983.1"/>
    </source>
</evidence>
<feature type="transmembrane region" description="Helical" evidence="1">
    <location>
        <begin position="41"/>
        <end position="65"/>
    </location>
</feature>
<accession>A0A6V8K1I7</accession>
<dbReference type="AlphaFoldDB" id="A0A6V8K1I7"/>
<keyword evidence="1" id="KW-1133">Transmembrane helix</keyword>
<proteinExistence type="predicted"/>
<reference evidence="2 3" key="1">
    <citation type="submission" date="2020-03" db="EMBL/GenBank/DDBJ databases">
        <title>Whole genome shotgun sequence of Phytohabitans houttuyneae NBRC 108639.</title>
        <authorList>
            <person name="Komaki H."/>
            <person name="Tamura T."/>
        </authorList>
    </citation>
    <scope>NUCLEOTIDE SEQUENCE [LARGE SCALE GENOMIC DNA]</scope>
    <source>
        <strain evidence="2 3">NBRC 108639</strain>
    </source>
</reference>
<reference evidence="2 3" key="2">
    <citation type="submission" date="2020-03" db="EMBL/GenBank/DDBJ databases">
        <authorList>
            <person name="Ichikawa N."/>
            <person name="Kimura A."/>
            <person name="Kitahashi Y."/>
            <person name="Uohara A."/>
        </authorList>
    </citation>
    <scope>NUCLEOTIDE SEQUENCE [LARGE SCALE GENOMIC DNA]</scope>
    <source>
        <strain evidence="2 3">NBRC 108639</strain>
    </source>
</reference>
<evidence type="ECO:0000313" key="3">
    <source>
        <dbReference type="Proteomes" id="UP000482800"/>
    </source>
</evidence>
<organism evidence="2 3">
    <name type="scientific">Phytohabitans houttuyneae</name>
    <dbReference type="NCBI Taxonomy" id="1076126"/>
    <lineage>
        <taxon>Bacteria</taxon>
        <taxon>Bacillati</taxon>
        <taxon>Actinomycetota</taxon>
        <taxon>Actinomycetes</taxon>
        <taxon>Micromonosporales</taxon>
        <taxon>Micromonosporaceae</taxon>
    </lineage>
</organism>
<evidence type="ECO:0008006" key="4">
    <source>
        <dbReference type="Google" id="ProtNLM"/>
    </source>
</evidence>
<keyword evidence="3" id="KW-1185">Reference proteome</keyword>
<comment type="caution">
    <text evidence="2">The sequence shown here is derived from an EMBL/GenBank/DDBJ whole genome shotgun (WGS) entry which is preliminary data.</text>
</comment>
<name>A0A6V8K1I7_9ACTN</name>
<protein>
    <recommendedName>
        <fullName evidence="4">PknH-like extracellular domain-containing protein</fullName>
    </recommendedName>
</protein>